<accession>A0AAW3FB88</accession>
<feature type="signal peptide" evidence="2">
    <location>
        <begin position="1"/>
        <end position="23"/>
    </location>
</feature>
<sequence length="384" mass="38392">MKTEKKIITLVAISVVATFVLTACGGGGDGGGGSASSGASQSTTPTSPPTSPSSQSVPPQTSVPASTYPSDSPSAALFAQINAYRLALGVGLMKQDAALDKAATAHASYGLQNVPNGTITFLGHDENASLPGFTGAWPLQRAQAAGAPAAEWVGEVISGSFGPVVQTTGTDCGSTWINSVYHLQGVTANSESMGVGVATTVTTPPAGQQPAMWAFCVVDMGTATGVPGAPDANQASQVNSIPTSGGQQFATDLVVHAPYSDETGVALAIAAGESPNPAPDLSAPGRPIMVRVNAANNDTLTVSSFQLVDGTGAVVPARVLVSQTAVSGSTAAVTADPNNMLSPGVAFLLPLAPLKQSTQYTATFAGARDGKPLSTTWSFTTGTK</sequence>
<dbReference type="Gene3D" id="3.40.33.10">
    <property type="entry name" value="CAP"/>
    <property type="match status" value="1"/>
</dbReference>
<evidence type="ECO:0000313" key="3">
    <source>
        <dbReference type="EMBL" id="KGC24013.1"/>
    </source>
</evidence>
<name>A0AAW3FB88_BURGA</name>
<evidence type="ECO:0000256" key="1">
    <source>
        <dbReference type="SAM" id="MobiDB-lite"/>
    </source>
</evidence>
<dbReference type="InterPro" id="IPR035940">
    <property type="entry name" value="CAP_sf"/>
</dbReference>
<protein>
    <submittedName>
        <fullName evidence="3">Cysteine-rich secretory family protein</fullName>
    </submittedName>
</protein>
<organism evidence="3 4">
    <name type="scientific">Burkholderia gladioli</name>
    <name type="common">Pseudomonas marginata</name>
    <name type="synonym">Phytomonas marginata</name>
    <dbReference type="NCBI Taxonomy" id="28095"/>
    <lineage>
        <taxon>Bacteria</taxon>
        <taxon>Pseudomonadati</taxon>
        <taxon>Pseudomonadota</taxon>
        <taxon>Betaproteobacteria</taxon>
        <taxon>Burkholderiales</taxon>
        <taxon>Burkholderiaceae</taxon>
        <taxon>Burkholderia</taxon>
    </lineage>
</organism>
<keyword evidence="2" id="KW-0732">Signal</keyword>
<gene>
    <name evidence="3" type="ORF">DM48_8030</name>
</gene>
<dbReference type="Proteomes" id="UP000029590">
    <property type="component" value="Unassembled WGS sequence"/>
</dbReference>
<proteinExistence type="predicted"/>
<dbReference type="SUPFAM" id="SSF55797">
    <property type="entry name" value="PR-1-like"/>
    <property type="match status" value="1"/>
</dbReference>
<evidence type="ECO:0000313" key="4">
    <source>
        <dbReference type="Proteomes" id="UP000029590"/>
    </source>
</evidence>
<dbReference type="KEGG" id="bgo:BM43_7561"/>
<dbReference type="EMBL" id="JPGG01000011">
    <property type="protein sequence ID" value="KGC24013.1"/>
    <property type="molecule type" value="Genomic_DNA"/>
</dbReference>
<dbReference type="RefSeq" id="WP_045577408.1">
    <property type="nucleotide sequence ID" value="NZ_CP009320.1"/>
</dbReference>
<comment type="caution">
    <text evidence="3">The sequence shown here is derived from an EMBL/GenBank/DDBJ whole genome shotgun (WGS) entry which is preliminary data.</text>
</comment>
<feature type="compositionally biased region" description="Low complexity" evidence="1">
    <location>
        <begin position="52"/>
        <end position="67"/>
    </location>
</feature>
<feature type="region of interest" description="Disordered" evidence="1">
    <location>
        <begin position="30"/>
        <end position="69"/>
    </location>
</feature>
<feature type="chain" id="PRO_5043901595" evidence="2">
    <location>
        <begin position="24"/>
        <end position="384"/>
    </location>
</feature>
<reference evidence="3 4" key="1">
    <citation type="submission" date="2014-04" db="EMBL/GenBank/DDBJ databases">
        <authorList>
            <person name="Bishop-Lilly K.A."/>
            <person name="Broomall S.M."/>
            <person name="Chain P.S."/>
            <person name="Chertkov O."/>
            <person name="Coyne S.R."/>
            <person name="Daligault H.E."/>
            <person name="Davenport K.W."/>
            <person name="Erkkila T."/>
            <person name="Frey K.G."/>
            <person name="Gibbons H.S."/>
            <person name="Gu W."/>
            <person name="Jaissle J."/>
            <person name="Johnson S.L."/>
            <person name="Koroleva G.I."/>
            <person name="Ladner J.T."/>
            <person name="Lo C.-C."/>
            <person name="Minogue T.D."/>
            <person name="Munk C."/>
            <person name="Palacios G.F."/>
            <person name="Redden C.L."/>
            <person name="Rosenzweig C.N."/>
            <person name="Scholz M.B."/>
            <person name="Teshima H."/>
            <person name="Xu Y."/>
        </authorList>
    </citation>
    <scope>NUCLEOTIDE SEQUENCE [LARGE SCALE GENOMIC DNA]</scope>
    <source>
        <strain evidence="4">gladioli</strain>
    </source>
</reference>
<feature type="compositionally biased region" description="Low complexity" evidence="1">
    <location>
        <begin position="36"/>
        <end position="45"/>
    </location>
</feature>
<dbReference type="PROSITE" id="PS51257">
    <property type="entry name" value="PROKAR_LIPOPROTEIN"/>
    <property type="match status" value="1"/>
</dbReference>
<dbReference type="AlphaFoldDB" id="A0AAW3FB88"/>
<evidence type="ECO:0000256" key="2">
    <source>
        <dbReference type="SAM" id="SignalP"/>
    </source>
</evidence>